<evidence type="ECO:0000313" key="13">
    <source>
        <dbReference type="Proteomes" id="UP000203589"/>
    </source>
</evidence>
<dbReference type="Gene3D" id="3.40.366.10">
    <property type="entry name" value="Malonyl-Coenzyme A Acyl Carrier Protein, domain 2"/>
    <property type="match status" value="1"/>
</dbReference>
<dbReference type="InterPro" id="IPR014030">
    <property type="entry name" value="Ketoacyl_synth_N"/>
</dbReference>
<feature type="region of interest" description="N-terminal hotdog fold" evidence="8">
    <location>
        <begin position="924"/>
        <end position="1041"/>
    </location>
</feature>
<evidence type="ECO:0000256" key="6">
    <source>
        <dbReference type="ARBA" id="ARBA00023315"/>
    </source>
</evidence>
<gene>
    <name evidence="12" type="ORF">ANTHELSMS3_03439</name>
</gene>
<dbReference type="InterPro" id="IPR013149">
    <property type="entry name" value="ADH-like_C"/>
</dbReference>
<dbReference type="PROSITE" id="PS52004">
    <property type="entry name" value="KS3_2"/>
    <property type="match status" value="1"/>
</dbReference>
<dbReference type="Pfam" id="PF14765">
    <property type="entry name" value="PS-DH"/>
    <property type="match status" value="1"/>
</dbReference>
<dbReference type="InterPro" id="IPR006162">
    <property type="entry name" value="Ppantetheine_attach_site"/>
</dbReference>
<dbReference type="Pfam" id="PF08240">
    <property type="entry name" value="ADH_N"/>
    <property type="match status" value="1"/>
</dbReference>
<keyword evidence="13" id="KW-1185">Reference proteome</keyword>
<dbReference type="InterPro" id="IPR011032">
    <property type="entry name" value="GroES-like_sf"/>
</dbReference>
<dbReference type="InterPro" id="IPR042104">
    <property type="entry name" value="PKS_dehydratase_sf"/>
</dbReference>
<dbReference type="Gene3D" id="3.40.50.720">
    <property type="entry name" value="NAD(P)-binding Rossmann-like Domain"/>
    <property type="match status" value="3"/>
</dbReference>
<evidence type="ECO:0000256" key="5">
    <source>
        <dbReference type="ARBA" id="ARBA00023268"/>
    </source>
</evidence>
<dbReference type="PROSITE" id="PS00606">
    <property type="entry name" value="KS3_1"/>
    <property type="match status" value="1"/>
</dbReference>
<dbReference type="CDD" id="cd05195">
    <property type="entry name" value="enoyl_red"/>
    <property type="match status" value="1"/>
</dbReference>
<dbReference type="Pfam" id="PF00550">
    <property type="entry name" value="PP-binding"/>
    <property type="match status" value="1"/>
</dbReference>
<reference evidence="12 13" key="1">
    <citation type="submission" date="2017-07" db="EMBL/GenBank/DDBJ databases">
        <title>Genome Sequence of Antarctobacter heliothermus Strain SMS3 Isolated from a culture of the Diatom Skeletonema marinoi.</title>
        <authorList>
            <person name="Topel M."/>
            <person name="Pinder M.I.M."/>
            <person name="Johansson O.N."/>
            <person name="Kourtchenko O."/>
            <person name="Godhe A."/>
            <person name="Clarke A.K."/>
        </authorList>
    </citation>
    <scope>NUCLEOTIDE SEQUENCE [LARGE SCALE GENOMIC DNA]</scope>
    <source>
        <strain evidence="12 13">SMS3</strain>
    </source>
</reference>
<evidence type="ECO:0000256" key="2">
    <source>
        <dbReference type="ARBA" id="ARBA00022553"/>
    </source>
</evidence>
<feature type="domain" description="Carrier" evidence="9">
    <location>
        <begin position="2368"/>
        <end position="2451"/>
    </location>
</feature>
<dbReference type="Gene3D" id="1.10.1200.10">
    <property type="entry name" value="ACP-like"/>
    <property type="match status" value="1"/>
</dbReference>
<dbReference type="EC" id="2.1.1.-" evidence="12"/>
<dbReference type="FunFam" id="3.40.50.720:FF:000209">
    <property type="entry name" value="Polyketide synthase Pks12"/>
    <property type="match status" value="1"/>
</dbReference>
<feature type="region of interest" description="C-terminal hotdog fold" evidence="8">
    <location>
        <begin position="1049"/>
        <end position="1190"/>
    </location>
</feature>
<dbReference type="InterPro" id="IPR013154">
    <property type="entry name" value="ADH-like_N"/>
</dbReference>
<evidence type="ECO:0000256" key="3">
    <source>
        <dbReference type="ARBA" id="ARBA00022679"/>
    </source>
</evidence>
<dbReference type="InterPro" id="IPR049552">
    <property type="entry name" value="PKS_DH_N"/>
</dbReference>
<organism evidence="12 13">
    <name type="scientific">Antarctobacter heliothermus</name>
    <dbReference type="NCBI Taxonomy" id="74033"/>
    <lineage>
        <taxon>Bacteria</taxon>
        <taxon>Pseudomonadati</taxon>
        <taxon>Pseudomonadota</taxon>
        <taxon>Alphaproteobacteria</taxon>
        <taxon>Rhodobacterales</taxon>
        <taxon>Roseobacteraceae</taxon>
        <taxon>Antarctobacter</taxon>
    </lineage>
</organism>
<dbReference type="GO" id="GO:0032259">
    <property type="term" value="P:methylation"/>
    <property type="evidence" value="ECO:0007669"/>
    <property type="project" value="UniProtKB-KW"/>
</dbReference>
<dbReference type="GO" id="GO:0016491">
    <property type="term" value="F:oxidoreductase activity"/>
    <property type="evidence" value="ECO:0007669"/>
    <property type="project" value="InterPro"/>
</dbReference>
<proteinExistence type="predicted"/>
<evidence type="ECO:0000259" key="10">
    <source>
        <dbReference type="PROSITE" id="PS52004"/>
    </source>
</evidence>
<keyword evidence="3 12" id="KW-0808">Transferase</keyword>
<dbReference type="SMART" id="SM01294">
    <property type="entry name" value="PKS_PP_betabranch"/>
    <property type="match status" value="1"/>
</dbReference>
<dbReference type="InterPro" id="IPR016035">
    <property type="entry name" value="Acyl_Trfase/lysoPLipase"/>
</dbReference>
<evidence type="ECO:0000313" key="12">
    <source>
        <dbReference type="EMBL" id="ASP22069.1"/>
    </source>
</evidence>
<dbReference type="GO" id="GO:0008168">
    <property type="term" value="F:methyltransferase activity"/>
    <property type="evidence" value="ECO:0007669"/>
    <property type="project" value="UniProtKB-KW"/>
</dbReference>
<dbReference type="GO" id="GO:0006633">
    <property type="term" value="P:fatty acid biosynthetic process"/>
    <property type="evidence" value="ECO:0007669"/>
    <property type="project" value="InterPro"/>
</dbReference>
<dbReference type="CDD" id="cd00833">
    <property type="entry name" value="PKS"/>
    <property type="match status" value="1"/>
</dbReference>
<comment type="function">
    <text evidence="7">Involved in production of the polyketide antibiotic thailandamide.</text>
</comment>
<dbReference type="InterPro" id="IPR014031">
    <property type="entry name" value="Ketoacyl_synth_C"/>
</dbReference>
<feature type="active site" description="Proton donor; for dehydratase activity" evidence="8">
    <location>
        <position position="1109"/>
    </location>
</feature>
<feature type="active site" description="Proton acceptor; for dehydratase activity" evidence="8">
    <location>
        <position position="956"/>
    </location>
</feature>
<dbReference type="InterPro" id="IPR018201">
    <property type="entry name" value="Ketoacyl_synth_AS"/>
</dbReference>
<protein>
    <submittedName>
        <fullName evidence="12">Bifunctional demethylmenaquinone methyltransferase/2-methoxy-6-polyprenyl-1,4-benzoquinol methylase</fullName>
        <ecNumber evidence="12">2.1.1.-</ecNumber>
    </submittedName>
</protein>
<feature type="domain" description="Ketosynthase family 3 (KS3)" evidence="10">
    <location>
        <begin position="40"/>
        <end position="463"/>
    </location>
</feature>
<dbReference type="Gene3D" id="3.10.129.110">
    <property type="entry name" value="Polyketide synthase dehydratase"/>
    <property type="match status" value="1"/>
</dbReference>
<dbReference type="Pfam" id="PF00109">
    <property type="entry name" value="ketoacyl-synt"/>
    <property type="match status" value="1"/>
</dbReference>
<dbReference type="PROSITE" id="PS00012">
    <property type="entry name" value="PHOSPHOPANTETHEINE"/>
    <property type="match status" value="1"/>
</dbReference>
<dbReference type="Gene3D" id="3.40.50.150">
    <property type="entry name" value="Vaccinia Virus protein VP39"/>
    <property type="match status" value="1"/>
</dbReference>
<dbReference type="PANTHER" id="PTHR43775">
    <property type="entry name" value="FATTY ACID SYNTHASE"/>
    <property type="match status" value="1"/>
</dbReference>
<dbReference type="Gene3D" id="3.90.180.10">
    <property type="entry name" value="Medium-chain alcohol dehydrogenases, catalytic domain"/>
    <property type="match status" value="1"/>
</dbReference>
<keyword evidence="5" id="KW-0511">Multifunctional enzyme</keyword>
<accession>A0A222E775</accession>
<dbReference type="SMART" id="SM00829">
    <property type="entry name" value="PKS_ER"/>
    <property type="match status" value="1"/>
</dbReference>
<dbReference type="InterPro" id="IPR049551">
    <property type="entry name" value="PKS_DH_C"/>
</dbReference>
<dbReference type="OrthoDB" id="9778690at2"/>
<sequence length="2498" mass="261555">MNTPDPALAAKQTELSPLKRALIALEAAESRIAALEQAAKAPIALVGIGCRVPGADGPDAFWHLLDNGCDATGPVPENRWDHDSLFDPDPDSEGRISTRRGGFIDHVDAFDAGLFGISRREARGMDPQQRLFLQTAWEALEHAGIAPDSLSGSPTGVFCGATGSDYTYLQVAARDPALLDTHFASGIAHSVISGRLSYLLGLCGPSVTIDTACSSSLVAVHQAMQSLRRGETRLAIAGGVSLMLSPEIFIALSRAHMLAPDGRCKAFDASADGFARAEGCGAVVLKTLAAAQADGDRVIAVLRGSAVNQDGPSSGLTAPSGPAQESVIRAALADAGIGPADLGYLEAHGTGTNLGDPQEMRALGNVFAGRQSPLVVGSVKTNLGHLEGAAGVTGLIKLVLMLRARRIPRHLHFHTPSPHIPWAALPVRVPTATEAWEPVNERRIGSVSAFGFSGTNAHVVVEEAPPPAPARAPGEEPGVVGLSAASAESLRRLAALHAERLAQGETPALADLCRTANSGRAQLAYRATVNGASAGDLRAPLETLASGGGAVAGPIRQTPQIAFLFTGQGAQFAGMGRDLYDRAPVVRDILDRAAARLDPQLDAPLLDVVFGAQGTEGLLDQTRFTQPALFALEYALAQLWSSWGVRPDMVIGHSVGEFAAACMAGVMGFEDALDLVAERGRLMDALPEGGGMLSVAAPETALGGMLQGGLDIAAVNAPEQTVVSGPLDALDRLAAALTAEGIDSRSLPVSHAFHSGLVDPALDAFEAVAKRVSYGRPDLRLISNLTGKTVDAETIGTPGYWRRHMRDAVRFADGAAELARLGATAFVEIGPQPVLTALTRETLDGGDMPEGATFAASMRRGRGEWGQMQDALGALWTAGVPVDWQALEKLRGGRVVGLPTYPFVRDSHWISPRAELPGTGAAPGGLLGQAVPLALDEAQIWQGAAAADAPGWVSDHVVNGAVILPGAALISMMAAAQGADGRAALEDILFEAPLTLPGDGTALSLQTVARGGELTVHSRMGDSGDWQRHASARVAEQDALPASPAPECDQSVDPAELYEEWQAQGIALGPAFRVIETLTVTGDEVVGTIALPDDVAHDPALPIHPLLLDGCLQLIGASPAARAAGAFLPFAADRFALGGKPDRSLTVQVNVQSAGGDGLVAEIRARTEDGQPVLALTGLRLRRLAAPSALTAGGTPLSDALYALNWVAHGDLPSPDALVAGAAARAEDLASRAELDKYDIFAEAMDAACIPIVRRTFDALGWRPEPGSTVAEQALADRLGIVEDHRRLFSRLLDILAEAGDLDRAGEIWHVRRRLAPAEDPADLREIAPAAALPEVEMLLRAGAGLADALCGRTDPLELLFPGGDTSSAEKLYGEVPTSVYFNSLIAEILSGMVDVGRPLRILEIGGGTGGTTARVIERLPPGTRYVFTDIGPSFVERARDRFGHREGMDFQVLDLERELVDQGLDPHSFDVVIGANVVHATSDLAATLARVRRVIASGGRLVILEVTSPRRWFDLTVGLTSGWWAYSDTDLRRDGPLLDRKGWLDLLRQAGFTAPEALDGDPDLPGSRGRQAVLVAGARDGRQDRWLILPDTDTLAPRLSAALVSAGARAEVLDPDCDLRTELRRMAEAGEAPDRLVVLGGARRQSPSDRTAAALEVIQAVAEAAPDARLTLITRGAERLDRLTDTPREEEAAVAGLARSAALELPGQEFRRIDIEPGSDDPEGLAAALLDTADEPELALRGQDRLVARLSPWALPAAQDRASESWQLVNTDPGTLEGLDRAALTRRAPGPGEIEIAVEVAGLNFRDVLNALGEYPGAPPLGGECAGRVVAVGPGVQDFAAGDAVVGMSPGTLATHLTLPAALAAPLPDGFDMIDGAAFAIPFVTADYCLHEVGGLQAGERVLIHAAAGGVGMAALQIALAAGAEVYATAGSDEKRALVKALGAVRVMDSRTPGFRDEILEVTGGLGVDLVLNSLSGEMAEASLRALASGGRMVELGVRDLLDAATLNGIAPGIRYTPVNWGDIADNDPERIGVILRRVLGDLDTGKLTPLPRQCFAMENVEEAFRLMSRGEHVGKIVLTLSEQPVQVRRSGTYLVTGGLSGLGLDTLQRLAEDGAGRIVATGRRSPSDEVQARLDGLRAGGVRIDTRIVDVADPEGMEALVSDIRREGPPLRGVVHAAGTLSDAGLMSQDCKTIKAVMAAKVRGTQLLERLTRSDPLDLFCAFSSLASVLGAPAQANHAAANAALNALMRRRAANGLPGLAIAWGPWSGIGAAADPATIARLSEQGIRALSPAEGRAACAALMRDASGAVAVAPIDWERLAQWRGGTPNPVLPAAARLVPEAKMSAPTSNPKTRQEADDLLQRLADAAPERKRRVLDAFLEDTLRESFALPEGRRLDPATPFGELGLDSLLAIELRNRIGKALGRRLPATLLFENPSLAELGTALMAELGLDDQPAPPAQDKAAPADLFEGLDDMSDDELESLLGLDGNPNDEAEA</sequence>
<evidence type="ECO:0000256" key="8">
    <source>
        <dbReference type="PROSITE-ProRule" id="PRU01363"/>
    </source>
</evidence>
<dbReference type="InterPro" id="IPR036291">
    <property type="entry name" value="NAD(P)-bd_dom_sf"/>
</dbReference>
<dbReference type="GO" id="GO:0031177">
    <property type="term" value="F:phosphopantetheine binding"/>
    <property type="evidence" value="ECO:0007669"/>
    <property type="project" value="InterPro"/>
</dbReference>
<dbReference type="SUPFAM" id="SSF47336">
    <property type="entry name" value="ACP-like"/>
    <property type="match status" value="1"/>
</dbReference>
<dbReference type="InterPro" id="IPR049900">
    <property type="entry name" value="PKS_mFAS_DH"/>
</dbReference>
<dbReference type="PROSITE" id="PS52019">
    <property type="entry name" value="PKS_MFAS_DH"/>
    <property type="match status" value="1"/>
</dbReference>
<dbReference type="Pfam" id="PF00107">
    <property type="entry name" value="ADH_zinc_N"/>
    <property type="match status" value="1"/>
</dbReference>
<dbReference type="InterPro" id="IPR020841">
    <property type="entry name" value="PKS_Beta-ketoAc_synthase_dom"/>
</dbReference>
<dbReference type="InterPro" id="IPR020806">
    <property type="entry name" value="PKS_PP-bd"/>
</dbReference>
<dbReference type="Pfam" id="PF00698">
    <property type="entry name" value="Acyl_transf_1"/>
    <property type="match status" value="1"/>
</dbReference>
<keyword evidence="4" id="KW-0521">NADP</keyword>
<dbReference type="InterPro" id="IPR001227">
    <property type="entry name" value="Ac_transferase_dom_sf"/>
</dbReference>
<feature type="domain" description="PKS/mFAS DH" evidence="11">
    <location>
        <begin position="924"/>
        <end position="1190"/>
    </location>
</feature>
<dbReference type="Pfam" id="PF21089">
    <property type="entry name" value="PKS_DH_N"/>
    <property type="match status" value="1"/>
</dbReference>
<dbReference type="SMART" id="SM00822">
    <property type="entry name" value="PKS_KR"/>
    <property type="match status" value="1"/>
</dbReference>
<dbReference type="InterPro" id="IPR013968">
    <property type="entry name" value="PKS_KR"/>
</dbReference>
<dbReference type="SUPFAM" id="SSF51735">
    <property type="entry name" value="NAD(P)-binding Rossmann-fold domains"/>
    <property type="match status" value="3"/>
</dbReference>
<dbReference type="SUPFAM" id="SSF55048">
    <property type="entry name" value="Probable ACP-binding domain of malonyl-CoA ACP transacylase"/>
    <property type="match status" value="1"/>
</dbReference>
<evidence type="ECO:0000256" key="1">
    <source>
        <dbReference type="ARBA" id="ARBA00022450"/>
    </source>
</evidence>
<dbReference type="SUPFAM" id="SSF50129">
    <property type="entry name" value="GroES-like"/>
    <property type="match status" value="1"/>
</dbReference>
<dbReference type="InterPro" id="IPR016039">
    <property type="entry name" value="Thiolase-like"/>
</dbReference>
<dbReference type="SMART" id="SM00825">
    <property type="entry name" value="PKS_KS"/>
    <property type="match status" value="1"/>
</dbReference>
<keyword evidence="2" id="KW-0597">Phosphoprotein</keyword>
<dbReference type="InterPro" id="IPR020807">
    <property type="entry name" value="PKS_DH"/>
</dbReference>
<dbReference type="Pfam" id="PF08659">
    <property type="entry name" value="KR"/>
    <property type="match status" value="1"/>
</dbReference>
<dbReference type="InterPro" id="IPR014043">
    <property type="entry name" value="Acyl_transferase_dom"/>
</dbReference>
<dbReference type="SUPFAM" id="SSF53335">
    <property type="entry name" value="S-adenosyl-L-methionine-dependent methyltransferases"/>
    <property type="match status" value="1"/>
</dbReference>
<dbReference type="SUPFAM" id="SSF53901">
    <property type="entry name" value="Thiolase-like"/>
    <property type="match status" value="1"/>
</dbReference>
<dbReference type="SMART" id="SM00826">
    <property type="entry name" value="PKS_DH"/>
    <property type="match status" value="1"/>
</dbReference>
<dbReference type="GO" id="GO:0004315">
    <property type="term" value="F:3-oxoacyl-[acyl-carrier-protein] synthase activity"/>
    <property type="evidence" value="ECO:0007669"/>
    <property type="project" value="InterPro"/>
</dbReference>
<dbReference type="InterPro" id="IPR050091">
    <property type="entry name" value="PKS_NRPS_Biosynth_Enz"/>
</dbReference>
<dbReference type="InterPro" id="IPR013217">
    <property type="entry name" value="Methyltransf_12"/>
</dbReference>
<evidence type="ECO:0000259" key="11">
    <source>
        <dbReference type="PROSITE" id="PS52019"/>
    </source>
</evidence>
<dbReference type="CDD" id="cd02440">
    <property type="entry name" value="AdoMet_MTases"/>
    <property type="match status" value="1"/>
</dbReference>
<dbReference type="InterPro" id="IPR016036">
    <property type="entry name" value="Malonyl_transacylase_ACP-bd"/>
</dbReference>
<dbReference type="FunFam" id="3.40.47.10:FF:000019">
    <property type="entry name" value="Polyketide synthase type I"/>
    <property type="match status" value="1"/>
</dbReference>
<keyword evidence="1" id="KW-0596">Phosphopantetheine</keyword>
<keyword evidence="12" id="KW-0489">Methyltransferase</keyword>
<evidence type="ECO:0000259" key="9">
    <source>
        <dbReference type="PROSITE" id="PS50075"/>
    </source>
</evidence>
<dbReference type="InterPro" id="IPR032821">
    <property type="entry name" value="PKS_assoc"/>
</dbReference>
<dbReference type="SUPFAM" id="SSF52151">
    <property type="entry name" value="FabD/lysophospholipase-like"/>
    <property type="match status" value="1"/>
</dbReference>
<dbReference type="InterPro" id="IPR029063">
    <property type="entry name" value="SAM-dependent_MTases_sf"/>
</dbReference>
<dbReference type="Pfam" id="PF02801">
    <property type="entry name" value="Ketoacyl-synt_C"/>
    <property type="match status" value="1"/>
</dbReference>
<dbReference type="Pfam" id="PF16197">
    <property type="entry name" value="KAsynt_C_assoc"/>
    <property type="match status" value="1"/>
</dbReference>
<dbReference type="SMART" id="SM00823">
    <property type="entry name" value="PKS_PP"/>
    <property type="match status" value="1"/>
</dbReference>
<dbReference type="InterPro" id="IPR020843">
    <property type="entry name" value="ER"/>
</dbReference>
<dbReference type="PROSITE" id="PS50075">
    <property type="entry name" value="CARRIER"/>
    <property type="match status" value="1"/>
</dbReference>
<dbReference type="SMART" id="SM00827">
    <property type="entry name" value="PKS_AT"/>
    <property type="match status" value="1"/>
</dbReference>
<dbReference type="InterPro" id="IPR009081">
    <property type="entry name" value="PP-bd_ACP"/>
</dbReference>
<dbReference type="InterPro" id="IPR036736">
    <property type="entry name" value="ACP-like_sf"/>
</dbReference>
<dbReference type="Pfam" id="PF08242">
    <property type="entry name" value="Methyltransf_12"/>
    <property type="match status" value="1"/>
</dbReference>
<dbReference type="KEGG" id="aht:ANTHELSMS3_03439"/>
<dbReference type="FunFam" id="3.40.366.10:FF:000002">
    <property type="entry name" value="Probable polyketide synthase 2"/>
    <property type="match status" value="1"/>
</dbReference>
<dbReference type="Gene3D" id="3.30.70.3290">
    <property type="match status" value="1"/>
</dbReference>
<dbReference type="RefSeq" id="WP_094035902.1">
    <property type="nucleotide sequence ID" value="NZ_CP022540.1"/>
</dbReference>
<dbReference type="Gene3D" id="3.40.47.10">
    <property type="match status" value="1"/>
</dbReference>
<dbReference type="InterPro" id="IPR057326">
    <property type="entry name" value="KR_dom"/>
</dbReference>
<dbReference type="Proteomes" id="UP000203589">
    <property type="component" value="Chromosome"/>
</dbReference>
<name>A0A222E775_9RHOB</name>
<evidence type="ECO:0000256" key="4">
    <source>
        <dbReference type="ARBA" id="ARBA00022857"/>
    </source>
</evidence>
<dbReference type="PANTHER" id="PTHR43775:SF37">
    <property type="entry name" value="SI:DKEY-61P9.11"/>
    <property type="match status" value="1"/>
</dbReference>
<evidence type="ECO:0000256" key="7">
    <source>
        <dbReference type="ARBA" id="ARBA00054155"/>
    </source>
</evidence>
<dbReference type="EMBL" id="CP022540">
    <property type="protein sequence ID" value="ASP22069.1"/>
    <property type="molecule type" value="Genomic_DNA"/>
</dbReference>
<keyword evidence="6" id="KW-0012">Acyltransferase</keyword>
<dbReference type="GO" id="GO:0004312">
    <property type="term" value="F:fatty acid synthase activity"/>
    <property type="evidence" value="ECO:0007669"/>
    <property type="project" value="TreeGrafter"/>
</dbReference>